<name>A0ACB9LP08_9MYRT</name>
<evidence type="ECO:0000313" key="2">
    <source>
        <dbReference type="Proteomes" id="UP001057402"/>
    </source>
</evidence>
<dbReference type="EMBL" id="CM042890">
    <property type="protein sequence ID" value="KAI4312828.1"/>
    <property type="molecule type" value="Genomic_DNA"/>
</dbReference>
<accession>A0ACB9LP08</accession>
<organism evidence="1 2">
    <name type="scientific">Melastoma candidum</name>
    <dbReference type="NCBI Taxonomy" id="119954"/>
    <lineage>
        <taxon>Eukaryota</taxon>
        <taxon>Viridiplantae</taxon>
        <taxon>Streptophyta</taxon>
        <taxon>Embryophyta</taxon>
        <taxon>Tracheophyta</taxon>
        <taxon>Spermatophyta</taxon>
        <taxon>Magnoliopsida</taxon>
        <taxon>eudicotyledons</taxon>
        <taxon>Gunneridae</taxon>
        <taxon>Pentapetalae</taxon>
        <taxon>rosids</taxon>
        <taxon>malvids</taxon>
        <taxon>Myrtales</taxon>
        <taxon>Melastomataceae</taxon>
        <taxon>Melastomatoideae</taxon>
        <taxon>Melastomateae</taxon>
        <taxon>Melastoma</taxon>
    </lineage>
</organism>
<sequence>MGAHHRGEGHVLDCAGETTGSQEARADMLRTNHTRSNQDHIDHDEDHDAPAPIKLENLEEFCIQEGTMRTLQELDMRDCTKVRKITGVKNVSELKQIKLARVNVDFASGTNRTPRAVRPLLYVGS</sequence>
<evidence type="ECO:0000313" key="1">
    <source>
        <dbReference type="EMBL" id="KAI4312828.1"/>
    </source>
</evidence>
<gene>
    <name evidence="1" type="ORF">MLD38_037619</name>
</gene>
<keyword evidence="2" id="KW-1185">Reference proteome</keyword>
<protein>
    <submittedName>
        <fullName evidence="1">Uncharacterized protein</fullName>
    </submittedName>
</protein>
<dbReference type="Proteomes" id="UP001057402">
    <property type="component" value="Chromosome 11"/>
</dbReference>
<proteinExistence type="predicted"/>
<comment type="caution">
    <text evidence="1">The sequence shown here is derived from an EMBL/GenBank/DDBJ whole genome shotgun (WGS) entry which is preliminary data.</text>
</comment>
<reference evidence="2" key="1">
    <citation type="journal article" date="2023" name="Front. Plant Sci.">
        <title>Chromosomal-level genome assembly of Melastoma candidum provides insights into trichome evolution.</title>
        <authorList>
            <person name="Zhong Y."/>
            <person name="Wu W."/>
            <person name="Sun C."/>
            <person name="Zou P."/>
            <person name="Liu Y."/>
            <person name="Dai S."/>
            <person name="Zhou R."/>
        </authorList>
    </citation>
    <scope>NUCLEOTIDE SEQUENCE [LARGE SCALE GENOMIC DNA]</scope>
</reference>